<accession>A0A6V8P723</accession>
<sequence length="409" mass="46733">MNRAELLEIIRNGESSGVEFKRDDVHPQSLAKEIASLANLEGGYILIGVEDDGTVTELIHPDIEEWVMNICSNDIHPPIIPYFEIVLWEGDKKIGVITIPEDSPDKPYKARQGSRWVTFVRIGSTSREATREQEQRLYQTSGIFRYDIKPVPGSSLKDLDMNRLINYFRDIREQDCPEQEETEQWMTLLINTEIMVESRGKAIPTVGGILLFGKNPNRYLPQAGISAVAYKGQEKDYNTNERDVIKGPVVALFNKDKEIVDTGLVERAIDFVRRNTGSKSYLVEGRRIDRPDYPEEVIRETIVNAIAHRDYTISGTDVELSIYGDRLEVISPGRLPNTVTVERMKTGYRVTRNELIKEVLRDYHYVEATGLGVPRKIIAGMLKHNGTEPDLIEEEYSFMVRLWREKTEG</sequence>
<feature type="domain" description="Schlafen AlbA-2" evidence="1">
    <location>
        <begin position="14"/>
        <end position="129"/>
    </location>
</feature>
<dbReference type="Proteomes" id="UP000591948">
    <property type="component" value="Unassembled WGS sequence"/>
</dbReference>
<evidence type="ECO:0000259" key="1">
    <source>
        <dbReference type="Pfam" id="PF04326"/>
    </source>
</evidence>
<dbReference type="InterPro" id="IPR007421">
    <property type="entry name" value="Schlafen_AlbA_2_dom"/>
</dbReference>
<dbReference type="InterPro" id="IPR038475">
    <property type="entry name" value="RecG_C_sf"/>
</dbReference>
<comment type="caution">
    <text evidence="2">The sequence shown here is derived from an EMBL/GenBank/DDBJ whole genome shotgun (WGS) entry which is preliminary data.</text>
</comment>
<dbReference type="PANTHER" id="PTHR30595">
    <property type="entry name" value="GLPR-RELATED TRANSCRIPTIONAL REPRESSOR"/>
    <property type="match status" value="1"/>
</dbReference>
<reference evidence="2 3" key="1">
    <citation type="journal article" date="2020" name="Front. Microbiol.">
        <title>Single-cell genomics of novel Actinobacteria with the Wood-Ljungdahl pathway discovered in a serpentinizing system.</title>
        <authorList>
            <person name="Merino N."/>
            <person name="Kawai M."/>
            <person name="Boyd E.S."/>
            <person name="Colman D.R."/>
            <person name="McGlynn S.E."/>
            <person name="Nealson K.H."/>
            <person name="Kurokawa K."/>
            <person name="Hongoh Y."/>
        </authorList>
    </citation>
    <scope>NUCLEOTIDE SEQUENCE [LARGE SCALE GENOMIC DNA]</scope>
    <source>
        <strain evidence="2 3">S33</strain>
    </source>
</reference>
<dbReference type="Pfam" id="PF04326">
    <property type="entry name" value="SLFN_AlbA_2"/>
    <property type="match status" value="1"/>
</dbReference>
<proteinExistence type="predicted"/>
<gene>
    <name evidence="2" type="ORF">HKBW3S33_01574</name>
</gene>
<evidence type="ECO:0000313" key="3">
    <source>
        <dbReference type="Proteomes" id="UP000591948"/>
    </source>
</evidence>
<dbReference type="PANTHER" id="PTHR30595:SF6">
    <property type="entry name" value="SCHLAFEN ALBA-2 DOMAIN-CONTAINING PROTEIN"/>
    <property type="match status" value="1"/>
</dbReference>
<keyword evidence="2" id="KW-0378">Hydrolase</keyword>
<dbReference type="AlphaFoldDB" id="A0A6V8P723"/>
<keyword evidence="3" id="KW-1185">Reference proteome</keyword>
<dbReference type="Gene3D" id="3.30.950.30">
    <property type="entry name" value="Schlafen, AAA domain"/>
    <property type="match status" value="1"/>
</dbReference>
<keyword evidence="2" id="KW-0347">Helicase</keyword>
<dbReference type="RefSeq" id="WP_176233666.1">
    <property type="nucleotide sequence ID" value="NZ_BLRY01000127.1"/>
</dbReference>
<name>A0A6V8P723_9ACTN</name>
<protein>
    <submittedName>
        <fullName evidence="2">ATP-dependent DNA helicase RecG</fullName>
    </submittedName>
</protein>
<keyword evidence="2" id="KW-0547">Nucleotide-binding</keyword>
<organism evidence="2 3">
    <name type="scientific">Candidatus Hakubella thermalkaliphila</name>
    <dbReference type="NCBI Taxonomy" id="2754717"/>
    <lineage>
        <taxon>Bacteria</taxon>
        <taxon>Bacillati</taxon>
        <taxon>Actinomycetota</taxon>
        <taxon>Actinomycetota incertae sedis</taxon>
        <taxon>Candidatus Hakubellales</taxon>
        <taxon>Candidatus Hakubellaceae</taxon>
        <taxon>Candidatus Hakubella</taxon>
    </lineage>
</organism>
<keyword evidence="2" id="KW-0067">ATP-binding</keyword>
<dbReference type="InterPro" id="IPR038461">
    <property type="entry name" value="Schlafen_AlbA_2_dom_sf"/>
</dbReference>
<dbReference type="Gene3D" id="3.30.565.60">
    <property type="match status" value="1"/>
</dbReference>
<dbReference type="GO" id="GO:0004386">
    <property type="term" value="F:helicase activity"/>
    <property type="evidence" value="ECO:0007669"/>
    <property type="project" value="UniProtKB-KW"/>
</dbReference>
<dbReference type="EMBL" id="BLRY01000127">
    <property type="protein sequence ID" value="GFP28157.1"/>
    <property type="molecule type" value="Genomic_DNA"/>
</dbReference>
<evidence type="ECO:0000313" key="2">
    <source>
        <dbReference type="EMBL" id="GFP28157.1"/>
    </source>
</evidence>
<dbReference type="Pfam" id="PF13749">
    <property type="entry name" value="HATPase_c_4"/>
    <property type="match status" value="1"/>
</dbReference>